<evidence type="ECO:0000256" key="1">
    <source>
        <dbReference type="ARBA" id="ARBA00001966"/>
    </source>
</evidence>
<keyword evidence="4" id="KW-0479">Metal-binding</keyword>
<dbReference type="InterPro" id="IPR058240">
    <property type="entry name" value="rSAM_sf"/>
</dbReference>
<dbReference type="InterPro" id="IPR006638">
    <property type="entry name" value="Elp3/MiaA/NifB-like_rSAM"/>
</dbReference>
<evidence type="ECO:0000256" key="5">
    <source>
        <dbReference type="ARBA" id="ARBA00023004"/>
    </source>
</evidence>
<dbReference type="Gene3D" id="3.80.30.20">
    <property type="entry name" value="tm_1862 like domain"/>
    <property type="match status" value="1"/>
</dbReference>
<organism evidence="8 9">
    <name type="scientific">Peptoniphilus equinus</name>
    <dbReference type="NCBI Taxonomy" id="3016343"/>
    <lineage>
        <taxon>Bacteria</taxon>
        <taxon>Bacillati</taxon>
        <taxon>Bacillota</taxon>
        <taxon>Tissierellia</taxon>
        <taxon>Tissierellales</taxon>
        <taxon>Peptoniphilaceae</taxon>
        <taxon>Peptoniphilus</taxon>
    </lineage>
</organism>
<gene>
    <name evidence="8" type="ORF">O6R05_03475</name>
</gene>
<keyword evidence="2" id="KW-0004">4Fe-4S</keyword>
<dbReference type="PROSITE" id="PS51918">
    <property type="entry name" value="RADICAL_SAM"/>
    <property type="match status" value="1"/>
</dbReference>
<dbReference type="SUPFAM" id="SSF102114">
    <property type="entry name" value="Radical SAM enzymes"/>
    <property type="match status" value="1"/>
</dbReference>
<evidence type="ECO:0000259" key="7">
    <source>
        <dbReference type="PROSITE" id="PS51918"/>
    </source>
</evidence>
<keyword evidence="9" id="KW-1185">Reference proteome</keyword>
<dbReference type="PANTHER" id="PTHR11135:SF0">
    <property type="entry name" value="ELONGATOR COMPLEX PROTEIN 3"/>
    <property type="match status" value="1"/>
</dbReference>
<dbReference type="SMART" id="SM00729">
    <property type="entry name" value="Elp3"/>
    <property type="match status" value="1"/>
</dbReference>
<dbReference type="SFLD" id="SFLDG01082">
    <property type="entry name" value="B12-binding_domain_containing"/>
    <property type="match status" value="1"/>
</dbReference>
<dbReference type="RefSeq" id="WP_271192145.1">
    <property type="nucleotide sequence ID" value="NZ_CP115667.1"/>
</dbReference>
<accession>A0ABY7QX00</accession>
<evidence type="ECO:0000256" key="3">
    <source>
        <dbReference type="ARBA" id="ARBA00022691"/>
    </source>
</evidence>
<evidence type="ECO:0000256" key="6">
    <source>
        <dbReference type="ARBA" id="ARBA00023014"/>
    </source>
</evidence>
<keyword evidence="3" id="KW-0949">S-adenosyl-L-methionine</keyword>
<dbReference type="SFLD" id="SFLDG01086">
    <property type="entry name" value="elongater_protein-like"/>
    <property type="match status" value="1"/>
</dbReference>
<dbReference type="SFLD" id="SFLDS00029">
    <property type="entry name" value="Radical_SAM"/>
    <property type="match status" value="1"/>
</dbReference>
<feature type="domain" description="Radical SAM core" evidence="7">
    <location>
        <begin position="1"/>
        <end position="234"/>
    </location>
</feature>
<proteinExistence type="predicted"/>
<keyword evidence="5" id="KW-0408">Iron</keyword>
<evidence type="ECO:0000256" key="4">
    <source>
        <dbReference type="ARBA" id="ARBA00022723"/>
    </source>
</evidence>
<dbReference type="Pfam" id="PF04055">
    <property type="entry name" value="Radical_SAM"/>
    <property type="match status" value="1"/>
</dbReference>
<dbReference type="InterPro" id="IPR023404">
    <property type="entry name" value="rSAM_horseshoe"/>
</dbReference>
<name>A0ABY7QX00_9FIRM</name>
<dbReference type="Pfam" id="PF16199">
    <property type="entry name" value="Radical_SAM_C"/>
    <property type="match status" value="1"/>
</dbReference>
<dbReference type="EMBL" id="CP115667">
    <property type="protein sequence ID" value="WBW50620.1"/>
    <property type="molecule type" value="Genomic_DNA"/>
</dbReference>
<keyword evidence="6" id="KW-0411">Iron-sulfur</keyword>
<dbReference type="CDD" id="cd01335">
    <property type="entry name" value="Radical_SAM"/>
    <property type="match status" value="1"/>
</dbReference>
<evidence type="ECO:0000313" key="9">
    <source>
        <dbReference type="Proteomes" id="UP001210339"/>
    </source>
</evidence>
<protein>
    <submittedName>
        <fullName evidence="8">Radical SAM protein</fullName>
    </submittedName>
</protein>
<evidence type="ECO:0000313" key="8">
    <source>
        <dbReference type="EMBL" id="WBW50620.1"/>
    </source>
</evidence>
<dbReference type="Proteomes" id="UP001210339">
    <property type="component" value="Chromosome"/>
</dbReference>
<sequence>MSKKNIIPIFVPHEGCPENCVFCNQKRITGIETTLSIDAMQKLIREQLRYFANEAPVEVALYGGSFTALKQETQERFLEGIEPFIVSKDVASIRISTRPDAINLSELEFLRIHHVRTIELGIQSLDEEVLSGSRRGYHADIVAPVAALIKRKGFELGLQQMLGLPKDTLKKSVATARSLIAMEPNFVRIYPTLVIKDTPLARAYSRGGYEPLSLEDAVVWLKTIMPLYDKAGIPVIRVGLQVTESINEGKDVLAGPFHPALRELAETELLVERVIATVPTVKYGLSFRGPGRLISLLVGNKGCGRQRLETYYNMKIAFAFADEGHLVADVDGKDVII</sequence>
<comment type="cofactor">
    <cofactor evidence="1">
        <name>[4Fe-4S] cluster</name>
        <dbReference type="ChEBI" id="CHEBI:49883"/>
    </cofactor>
</comment>
<dbReference type="InterPro" id="IPR032432">
    <property type="entry name" value="Radical_SAM_C"/>
</dbReference>
<reference evidence="8 9" key="1">
    <citation type="submission" date="2023-01" db="EMBL/GenBank/DDBJ databases">
        <authorList>
            <person name="Lee S.H."/>
            <person name="Jung H.S."/>
            <person name="Yun J.U."/>
        </authorList>
    </citation>
    <scope>NUCLEOTIDE SEQUENCE [LARGE SCALE GENOMIC DNA]</scope>
    <source>
        <strain evidence="8 9">CBA3646</strain>
    </source>
</reference>
<dbReference type="InterPro" id="IPR039661">
    <property type="entry name" value="ELP3"/>
</dbReference>
<dbReference type="PANTHER" id="PTHR11135">
    <property type="entry name" value="HISTONE ACETYLTRANSFERASE-RELATED"/>
    <property type="match status" value="1"/>
</dbReference>
<dbReference type="InterPro" id="IPR007197">
    <property type="entry name" value="rSAM"/>
</dbReference>
<evidence type="ECO:0000256" key="2">
    <source>
        <dbReference type="ARBA" id="ARBA00022485"/>
    </source>
</evidence>